<reference evidence="3" key="1">
    <citation type="journal article" date="2019" name="Int. J. Syst. Evol. Microbiol.">
        <title>The Global Catalogue of Microorganisms (GCM) 10K type strain sequencing project: providing services to taxonomists for standard genome sequencing and annotation.</title>
        <authorList>
            <consortium name="The Broad Institute Genomics Platform"/>
            <consortium name="The Broad Institute Genome Sequencing Center for Infectious Disease"/>
            <person name="Wu L."/>
            <person name="Ma J."/>
        </authorList>
    </citation>
    <scope>NUCLEOTIDE SEQUENCE [LARGE SCALE GENOMIC DNA]</scope>
    <source>
        <strain evidence="3">CGMCC 1.15439</strain>
    </source>
</reference>
<dbReference type="Proteomes" id="UP000620046">
    <property type="component" value="Unassembled WGS sequence"/>
</dbReference>
<keyword evidence="1" id="KW-0732">Signal</keyword>
<name>A0ABQ1G8B1_9GAMM</name>
<protein>
    <submittedName>
        <fullName evidence="2">Uncharacterized protein</fullName>
    </submittedName>
</protein>
<comment type="caution">
    <text evidence="2">The sequence shown here is derived from an EMBL/GenBank/DDBJ whole genome shotgun (WGS) entry which is preliminary data.</text>
</comment>
<organism evidence="2 3">
    <name type="scientific">Dyella nitratireducens</name>
    <dbReference type="NCBI Taxonomy" id="1849580"/>
    <lineage>
        <taxon>Bacteria</taxon>
        <taxon>Pseudomonadati</taxon>
        <taxon>Pseudomonadota</taxon>
        <taxon>Gammaproteobacteria</taxon>
        <taxon>Lysobacterales</taxon>
        <taxon>Rhodanobacteraceae</taxon>
        <taxon>Dyella</taxon>
    </lineage>
</organism>
<accession>A0ABQ1G8B1</accession>
<keyword evidence="3" id="KW-1185">Reference proteome</keyword>
<feature type="chain" id="PRO_5045983046" evidence="1">
    <location>
        <begin position="30"/>
        <end position="251"/>
    </location>
</feature>
<gene>
    <name evidence="2" type="ORF">GCM10010981_29990</name>
</gene>
<evidence type="ECO:0000256" key="1">
    <source>
        <dbReference type="SAM" id="SignalP"/>
    </source>
</evidence>
<evidence type="ECO:0000313" key="3">
    <source>
        <dbReference type="Proteomes" id="UP000620046"/>
    </source>
</evidence>
<dbReference type="EMBL" id="BMJA01000002">
    <property type="protein sequence ID" value="GGA38725.1"/>
    <property type="molecule type" value="Genomic_DNA"/>
</dbReference>
<dbReference type="RefSeq" id="WP_188795083.1">
    <property type="nucleotide sequence ID" value="NZ_BMJA01000002.1"/>
</dbReference>
<sequence>MPIHRKLRASYYLAATVVLLAAGTGNVSAIGPYDSRNGDECRAQVNANYDAMEAAMHANGNDTGIPVVEARFRMPALAECRRMDELLRYERLAPSLDRLSSALEGLRSGRANSTAAMQAINADHTTILQMPPSPYRAEYLRQYADYQRYLSLVPPPAPAPFDGIYRCSHPSAGVSYGDQPCAPVSSEESCDSLRKHADNSRRAYDQAVNALLSSANQTGNGWRSSEDHRQKALSDLRWYSDRARLQGCPTS</sequence>
<proteinExistence type="predicted"/>
<evidence type="ECO:0000313" key="2">
    <source>
        <dbReference type="EMBL" id="GGA38725.1"/>
    </source>
</evidence>
<feature type="signal peptide" evidence="1">
    <location>
        <begin position="1"/>
        <end position="29"/>
    </location>
</feature>